<dbReference type="STRING" id="387631.Asulf_00460"/>
<proteinExistence type="predicted"/>
<dbReference type="eggNOG" id="arCOG09589">
    <property type="taxonomic scope" value="Archaea"/>
</dbReference>
<organism evidence="1 2">
    <name type="scientific">Archaeoglobus sulfaticallidus PM70-1</name>
    <dbReference type="NCBI Taxonomy" id="387631"/>
    <lineage>
        <taxon>Archaea</taxon>
        <taxon>Methanobacteriati</taxon>
        <taxon>Methanobacteriota</taxon>
        <taxon>Archaeoglobi</taxon>
        <taxon>Archaeoglobales</taxon>
        <taxon>Archaeoglobaceae</taxon>
        <taxon>Archaeoglobus</taxon>
    </lineage>
</organism>
<name>N0BE45_9EURY</name>
<keyword evidence="2" id="KW-1185">Reference proteome</keyword>
<protein>
    <submittedName>
        <fullName evidence="1">Uncharacterized protein</fullName>
    </submittedName>
</protein>
<sequence length="72" mass="8039">MVDGGAGMNEAKTLNEIRKIGITALAKALGPIGMVRFIQSFDLGSGDYTKERSQWLDQSIDEIVDEIKRRRK</sequence>
<accession>N0BE45</accession>
<dbReference type="AlphaFoldDB" id="N0BE45"/>
<dbReference type="KEGG" id="ast:Asulf_00460"/>
<dbReference type="Proteomes" id="UP000013307">
    <property type="component" value="Chromosome"/>
</dbReference>
<evidence type="ECO:0000313" key="1">
    <source>
        <dbReference type="EMBL" id="AGK60487.1"/>
    </source>
</evidence>
<reference evidence="1 2" key="1">
    <citation type="journal article" date="2013" name="Genome Announc.">
        <title>Complete Genome Sequence of the Thermophilic and Facultatively Chemolithoautotrophic Sulfate Reducer Archaeoglobus sulfaticallidus Strain PM70-1T.</title>
        <authorList>
            <person name="Stokke R."/>
            <person name="Hocking W.P."/>
            <person name="Steinsbu B.O."/>
            <person name="Steen I.H."/>
        </authorList>
    </citation>
    <scope>NUCLEOTIDE SEQUENCE [LARGE SCALE GENOMIC DNA]</scope>
    <source>
        <strain evidence="1">PM70-1</strain>
    </source>
</reference>
<gene>
    <name evidence="1" type="ORF">Asulf_00460</name>
</gene>
<evidence type="ECO:0000313" key="2">
    <source>
        <dbReference type="Proteomes" id="UP000013307"/>
    </source>
</evidence>
<dbReference type="HOGENOM" id="CLU_193886_1_0_2"/>
<dbReference type="EMBL" id="CP005290">
    <property type="protein sequence ID" value="AGK60487.1"/>
    <property type="molecule type" value="Genomic_DNA"/>
</dbReference>